<sequence length="106" mass="11736">MLAQLDSFFPPPPITLRAFMMALSAFLTHMQAHTTDDSVRRRLAGFWRALIDASARRRGDARDVAGGSMGGVYRAQAVSWPMRWWTWNTTGPRCCAPALVGSLPAQ</sequence>
<dbReference type="RefSeq" id="XP_009846538.1">
    <property type="nucleotide sequence ID" value="XM_009848236.1"/>
</dbReference>
<gene>
    <name evidence="1" type="ORF">H257_19086</name>
</gene>
<dbReference type="GeneID" id="20821082"/>
<organism evidence="1">
    <name type="scientific">Aphanomyces astaci</name>
    <name type="common">Crayfish plague agent</name>
    <dbReference type="NCBI Taxonomy" id="112090"/>
    <lineage>
        <taxon>Eukaryota</taxon>
        <taxon>Sar</taxon>
        <taxon>Stramenopiles</taxon>
        <taxon>Oomycota</taxon>
        <taxon>Saprolegniomycetes</taxon>
        <taxon>Saprolegniales</taxon>
        <taxon>Verrucalvaceae</taxon>
        <taxon>Aphanomyces</taxon>
    </lineage>
</organism>
<reference evidence="1" key="1">
    <citation type="submission" date="2013-12" db="EMBL/GenBank/DDBJ databases">
        <title>The Genome Sequence of Aphanomyces astaci APO3.</title>
        <authorList>
            <consortium name="The Broad Institute Genomics Platform"/>
            <person name="Russ C."/>
            <person name="Tyler B."/>
            <person name="van West P."/>
            <person name="Dieguez-Uribeondo J."/>
            <person name="Young S.K."/>
            <person name="Zeng Q."/>
            <person name="Gargeya S."/>
            <person name="Fitzgerald M."/>
            <person name="Abouelleil A."/>
            <person name="Alvarado L."/>
            <person name="Chapman S.B."/>
            <person name="Gainer-Dewar J."/>
            <person name="Goldberg J."/>
            <person name="Griggs A."/>
            <person name="Gujja S."/>
            <person name="Hansen M."/>
            <person name="Howarth C."/>
            <person name="Imamovic A."/>
            <person name="Ireland A."/>
            <person name="Larimer J."/>
            <person name="McCowan C."/>
            <person name="Murphy C."/>
            <person name="Pearson M."/>
            <person name="Poon T.W."/>
            <person name="Priest M."/>
            <person name="Roberts A."/>
            <person name="Saif S."/>
            <person name="Shea T."/>
            <person name="Sykes S."/>
            <person name="Wortman J."/>
            <person name="Nusbaum C."/>
            <person name="Birren B."/>
        </authorList>
    </citation>
    <scope>NUCLEOTIDE SEQUENCE [LARGE SCALE GENOMIC DNA]</scope>
    <source>
        <strain evidence="1">APO3</strain>
    </source>
</reference>
<evidence type="ECO:0000313" key="1">
    <source>
        <dbReference type="EMBL" id="ETV63979.1"/>
    </source>
</evidence>
<dbReference type="AlphaFoldDB" id="W4FAM6"/>
<protein>
    <submittedName>
        <fullName evidence="1">Uncharacterized protein</fullName>
    </submittedName>
</protein>
<accession>W4FAM6</accession>
<name>W4FAM6_APHAT</name>
<dbReference type="EMBL" id="KI913458">
    <property type="protein sequence ID" value="ETV63979.1"/>
    <property type="molecule type" value="Genomic_DNA"/>
</dbReference>
<proteinExistence type="predicted"/>
<dbReference type="VEuPathDB" id="FungiDB:H257_19086"/>